<gene>
    <name evidence="1" type="ORF">GCM10009547_48900</name>
</gene>
<dbReference type="EMBL" id="BAAAHE010000068">
    <property type="protein sequence ID" value="GAA0639043.1"/>
    <property type="molecule type" value="Genomic_DNA"/>
</dbReference>
<dbReference type="RefSeq" id="WP_344609822.1">
    <property type="nucleotide sequence ID" value="NZ_BAAAHE010000068.1"/>
</dbReference>
<reference evidence="1 2" key="1">
    <citation type="journal article" date="2019" name="Int. J. Syst. Evol. Microbiol.">
        <title>The Global Catalogue of Microorganisms (GCM) 10K type strain sequencing project: providing services to taxonomists for standard genome sequencing and annotation.</title>
        <authorList>
            <consortium name="The Broad Institute Genomics Platform"/>
            <consortium name="The Broad Institute Genome Sequencing Center for Infectious Disease"/>
            <person name="Wu L."/>
            <person name="Ma J."/>
        </authorList>
    </citation>
    <scope>NUCLEOTIDE SEQUENCE [LARGE SCALE GENOMIC DNA]</scope>
    <source>
        <strain evidence="1 2">JCM 10671</strain>
    </source>
</reference>
<evidence type="ECO:0000313" key="2">
    <source>
        <dbReference type="Proteomes" id="UP001500957"/>
    </source>
</evidence>
<sequence>MTTTLAPAPESVGSPARLRRTSADFLSEAARAARVDRVRAREARAMAAACEHRARRAPSQSAMYLREALRLRREAAAFEIDAALHDEAIAAVWQLIDAGDVRAAH</sequence>
<comment type="caution">
    <text evidence="1">The sequence shown here is derived from an EMBL/GenBank/DDBJ whole genome shotgun (WGS) entry which is preliminary data.</text>
</comment>
<dbReference type="Proteomes" id="UP001500957">
    <property type="component" value="Unassembled WGS sequence"/>
</dbReference>
<accession>A0ABN1HD41</accession>
<evidence type="ECO:0000313" key="1">
    <source>
        <dbReference type="EMBL" id="GAA0639043.1"/>
    </source>
</evidence>
<protein>
    <submittedName>
        <fullName evidence="1">Uncharacterized protein</fullName>
    </submittedName>
</protein>
<organism evidence="1 2">
    <name type="scientific">Sporichthya brevicatena</name>
    <dbReference type="NCBI Taxonomy" id="171442"/>
    <lineage>
        <taxon>Bacteria</taxon>
        <taxon>Bacillati</taxon>
        <taxon>Actinomycetota</taxon>
        <taxon>Actinomycetes</taxon>
        <taxon>Sporichthyales</taxon>
        <taxon>Sporichthyaceae</taxon>
        <taxon>Sporichthya</taxon>
    </lineage>
</organism>
<proteinExistence type="predicted"/>
<name>A0ABN1HD41_9ACTN</name>
<keyword evidence="2" id="KW-1185">Reference proteome</keyword>